<feature type="domain" description="Non-canonical purine NTP phosphatase/PRRC1" evidence="12">
    <location>
        <begin position="20"/>
        <end position="183"/>
    </location>
</feature>
<organism evidence="13 15">
    <name type="scientific">Algoriphagus ratkowskyi</name>
    <dbReference type="NCBI Taxonomy" id="57028"/>
    <lineage>
        <taxon>Bacteria</taxon>
        <taxon>Pseudomonadati</taxon>
        <taxon>Bacteroidota</taxon>
        <taxon>Cytophagia</taxon>
        <taxon>Cytophagales</taxon>
        <taxon>Cyclobacteriaceae</taxon>
        <taxon>Algoriphagus</taxon>
    </lineage>
</organism>
<evidence type="ECO:0000256" key="5">
    <source>
        <dbReference type="ARBA" id="ARBA00022842"/>
    </source>
</evidence>
<comment type="catalytic activity">
    <reaction evidence="8 11">
        <text>ITP + H2O = IDP + phosphate + H(+)</text>
        <dbReference type="Rhea" id="RHEA:28330"/>
        <dbReference type="ChEBI" id="CHEBI:15377"/>
        <dbReference type="ChEBI" id="CHEBI:15378"/>
        <dbReference type="ChEBI" id="CHEBI:43474"/>
        <dbReference type="ChEBI" id="CHEBI:58280"/>
        <dbReference type="ChEBI" id="CHEBI:61402"/>
        <dbReference type="EC" id="3.6.1.73"/>
    </reaction>
</comment>
<evidence type="ECO:0000256" key="2">
    <source>
        <dbReference type="ARBA" id="ARBA00022723"/>
    </source>
</evidence>
<dbReference type="OrthoDB" id="164951at2"/>
<accession>A0A2W7RBB4</accession>
<protein>
    <recommendedName>
        <fullName evidence="11">Probable inosine/xanthosine triphosphatase</fullName>
        <shortName evidence="11">ITPase/XTPase</shortName>
        <ecNumber evidence="11">3.6.1.73</ecNumber>
    </recommendedName>
    <alternativeName>
        <fullName evidence="11">Non-canonical purine NTP phosphatase</fullName>
    </alternativeName>
    <alternativeName>
        <fullName evidence="11">Non-standard purine NTP phosphatase</fullName>
    </alternativeName>
    <alternativeName>
        <fullName evidence="11">Nucleoside-triphosphate phosphatase</fullName>
        <shortName evidence="11">NTPase</shortName>
    </alternativeName>
</protein>
<reference evidence="13 15" key="1">
    <citation type="submission" date="2018-06" db="EMBL/GenBank/DDBJ databases">
        <title>Genomic Encyclopedia of Archaeal and Bacterial Type Strains, Phase II (KMG-II): from individual species to whole genera.</title>
        <authorList>
            <person name="Goeker M."/>
        </authorList>
    </citation>
    <scope>NUCLEOTIDE SEQUENCE [LARGE SCALE GENOMIC DNA]</scope>
    <source>
        <strain evidence="13 15">DSM 22686</strain>
    </source>
</reference>
<evidence type="ECO:0000313" key="15">
    <source>
        <dbReference type="Proteomes" id="UP000249115"/>
    </source>
</evidence>
<dbReference type="RefSeq" id="WP_086500776.1">
    <property type="nucleotide sequence ID" value="NZ_MSSV01000005.1"/>
</dbReference>
<dbReference type="EMBL" id="QKZU01000005">
    <property type="protein sequence ID" value="PZX58273.1"/>
    <property type="molecule type" value="Genomic_DNA"/>
</dbReference>
<comment type="subunit">
    <text evidence="11">Homodimer.</text>
</comment>
<dbReference type="InterPro" id="IPR026533">
    <property type="entry name" value="NTPase/PRRC1"/>
</dbReference>
<evidence type="ECO:0000256" key="9">
    <source>
        <dbReference type="ARBA" id="ARBA00048781"/>
    </source>
</evidence>
<dbReference type="EMBL" id="VORV01000006">
    <property type="protein sequence ID" value="TXD77848.1"/>
    <property type="molecule type" value="Genomic_DNA"/>
</dbReference>
<dbReference type="GO" id="GO:0000166">
    <property type="term" value="F:nucleotide binding"/>
    <property type="evidence" value="ECO:0007669"/>
    <property type="project" value="UniProtKB-KW"/>
</dbReference>
<dbReference type="SUPFAM" id="SSF52972">
    <property type="entry name" value="ITPase-like"/>
    <property type="match status" value="1"/>
</dbReference>
<dbReference type="Proteomes" id="UP000321927">
    <property type="component" value="Unassembled WGS sequence"/>
</dbReference>
<feature type="binding site" evidence="11">
    <location>
        <position position="80"/>
    </location>
    <ligand>
        <name>Mg(2+)</name>
        <dbReference type="ChEBI" id="CHEBI:18420"/>
    </ligand>
</feature>
<dbReference type="Proteomes" id="UP000249115">
    <property type="component" value="Unassembled WGS sequence"/>
</dbReference>
<dbReference type="GO" id="GO:0046872">
    <property type="term" value="F:metal ion binding"/>
    <property type="evidence" value="ECO:0007669"/>
    <property type="project" value="UniProtKB-KW"/>
</dbReference>
<evidence type="ECO:0000256" key="11">
    <source>
        <dbReference type="HAMAP-Rule" id="MF_00648"/>
    </source>
</evidence>
<dbReference type="InterPro" id="IPR050299">
    <property type="entry name" value="YjjX_NTPase"/>
</dbReference>
<evidence type="ECO:0000256" key="6">
    <source>
        <dbReference type="ARBA" id="ARBA00023080"/>
    </source>
</evidence>
<dbReference type="NCBIfam" id="NF003459">
    <property type="entry name" value="PRK05074.1"/>
    <property type="match status" value="1"/>
</dbReference>
<dbReference type="GO" id="GO:0009117">
    <property type="term" value="P:nucleotide metabolic process"/>
    <property type="evidence" value="ECO:0007669"/>
    <property type="project" value="UniProtKB-KW"/>
</dbReference>
<evidence type="ECO:0000256" key="3">
    <source>
        <dbReference type="ARBA" id="ARBA00022741"/>
    </source>
</evidence>
<sequence length="188" mass="20710">MNFPKRQNFQAIEKPLVIVGSKNPIKIACTDTAFSEAFSQGFIVDGINSASQVSEQPIGDEETYLGAKNRVFNSRNAFPEADYWVGIEGGIEEDAHGMYAFAWIYIENKFGLSGKSKTGTFYLPDAIKKLIHSGMELGAADDQLFAQENSKQQGGSVGILTHGAVSRQNYYNQAIILALIPFLNKELY</sequence>
<keyword evidence="2 11" id="KW-0479">Metal-binding</keyword>
<dbReference type="InterPro" id="IPR029001">
    <property type="entry name" value="ITPase-like_fam"/>
</dbReference>
<dbReference type="PANTHER" id="PTHR34699">
    <property type="match status" value="1"/>
</dbReference>
<comment type="cofactor">
    <cofactor evidence="11">
        <name>Mg(2+)</name>
        <dbReference type="ChEBI" id="CHEBI:18420"/>
    </cofactor>
    <cofactor evidence="11">
        <name>Mn(2+)</name>
        <dbReference type="ChEBI" id="CHEBI:29035"/>
    </cofactor>
    <text evidence="11">Binds 1 divalent metal cation per subunit; can use either Mg(2+) or Mn(2+).</text>
</comment>
<feature type="binding site" evidence="11">
    <location>
        <begin position="80"/>
        <end position="81"/>
    </location>
    <ligand>
        <name>substrate</name>
    </ligand>
</feature>
<gene>
    <name evidence="14" type="primary">yjjX</name>
    <name evidence="14" type="ORF">ESW18_10820</name>
    <name evidence="13" type="ORF">LV84_01477</name>
</gene>
<evidence type="ECO:0000256" key="8">
    <source>
        <dbReference type="ARBA" id="ARBA00048174"/>
    </source>
</evidence>
<evidence type="ECO:0000256" key="1">
    <source>
        <dbReference type="ARBA" id="ARBA00001936"/>
    </source>
</evidence>
<evidence type="ECO:0000256" key="10">
    <source>
        <dbReference type="ARBA" id="ARBA00060855"/>
    </source>
</evidence>
<evidence type="ECO:0000256" key="7">
    <source>
        <dbReference type="ARBA" id="ARBA00023211"/>
    </source>
</evidence>
<comment type="function">
    <text evidence="11">Phosphatase that hydrolyzes non-canonical purine nucleotides such as XTP and ITP to their respective diphosphate derivatives. Probably excludes non-canonical purines from DNA/RNA precursor pool, thus preventing their incorporation into DNA/RNA and avoiding chromosomal lesions.</text>
</comment>
<dbReference type="HAMAP" id="MF_00648">
    <property type="entry name" value="Non_canon_purine_NTPase_YjjX"/>
    <property type="match status" value="1"/>
</dbReference>
<keyword evidence="16" id="KW-1185">Reference proteome</keyword>
<dbReference type="PANTHER" id="PTHR34699:SF2">
    <property type="entry name" value="NON-CANONICAL PURINE NTP PHOSPHATASE_PRRC1 DOMAIN-CONTAINING PROTEIN"/>
    <property type="match status" value="1"/>
</dbReference>
<dbReference type="EC" id="3.6.1.73" evidence="11"/>
<evidence type="ECO:0000259" key="12">
    <source>
        <dbReference type="Pfam" id="PF01931"/>
    </source>
</evidence>
<keyword evidence="5 11" id="KW-0460">Magnesium</keyword>
<dbReference type="InterPro" id="IPR002786">
    <property type="entry name" value="Non_canon_purine_NTPase"/>
</dbReference>
<comment type="cofactor">
    <cofactor evidence="1">
        <name>Mn(2+)</name>
        <dbReference type="ChEBI" id="CHEBI:29035"/>
    </cofactor>
</comment>
<dbReference type="GO" id="GO:0103023">
    <property type="term" value="F:ITPase activity"/>
    <property type="evidence" value="ECO:0007669"/>
    <property type="project" value="UniProtKB-EC"/>
</dbReference>
<name>A0A2W7RBB4_9BACT</name>
<comment type="caution">
    <text evidence="11">Lacks conserved residue(s) required for the propagation of feature annotation.</text>
</comment>
<keyword evidence="3 11" id="KW-0547">Nucleotide-binding</keyword>
<keyword evidence="6 11" id="KW-0546">Nucleotide metabolism</keyword>
<evidence type="ECO:0000256" key="4">
    <source>
        <dbReference type="ARBA" id="ARBA00022801"/>
    </source>
</evidence>
<evidence type="ECO:0000313" key="16">
    <source>
        <dbReference type="Proteomes" id="UP000321927"/>
    </source>
</evidence>
<comment type="caution">
    <text evidence="13">The sequence shown here is derived from an EMBL/GenBank/DDBJ whole genome shotgun (WGS) entry which is preliminary data.</text>
</comment>
<reference evidence="14 16" key="2">
    <citation type="submission" date="2019-08" db="EMBL/GenBank/DDBJ databases">
        <title>Genome of Algoriphagus ratkowskyi IC026.</title>
        <authorList>
            <person name="Bowman J.P."/>
        </authorList>
    </citation>
    <scope>NUCLEOTIDE SEQUENCE [LARGE SCALE GENOMIC DNA]</scope>
    <source>
        <strain evidence="14 16">IC026</strain>
    </source>
</reference>
<keyword evidence="7 11" id="KW-0464">Manganese</keyword>
<dbReference type="NCBIfam" id="TIGR00258">
    <property type="entry name" value="inosine/xanthosine triphosphatase"/>
    <property type="match status" value="1"/>
</dbReference>
<evidence type="ECO:0000313" key="13">
    <source>
        <dbReference type="EMBL" id="PZX58273.1"/>
    </source>
</evidence>
<dbReference type="AlphaFoldDB" id="A0A2W7RBB4"/>
<dbReference type="Gene3D" id="3.90.950.10">
    <property type="match status" value="1"/>
</dbReference>
<comment type="similarity">
    <text evidence="10 11">Belongs to the YjjX NTPase family.</text>
</comment>
<proteinExistence type="inferred from homology"/>
<comment type="catalytic activity">
    <reaction evidence="9 11">
        <text>XTP + H2O = XDP + phosphate + H(+)</text>
        <dbReference type="Rhea" id="RHEA:28406"/>
        <dbReference type="ChEBI" id="CHEBI:15377"/>
        <dbReference type="ChEBI" id="CHEBI:15378"/>
        <dbReference type="ChEBI" id="CHEBI:43474"/>
        <dbReference type="ChEBI" id="CHEBI:59884"/>
        <dbReference type="ChEBI" id="CHEBI:61314"/>
        <dbReference type="EC" id="3.6.1.73"/>
    </reaction>
</comment>
<dbReference type="Pfam" id="PF01931">
    <property type="entry name" value="NTPase_I-T"/>
    <property type="match status" value="1"/>
</dbReference>
<keyword evidence="4 11" id="KW-0378">Hydrolase</keyword>
<dbReference type="GO" id="GO:0006772">
    <property type="term" value="P:thiamine metabolic process"/>
    <property type="evidence" value="ECO:0007669"/>
    <property type="project" value="TreeGrafter"/>
</dbReference>
<evidence type="ECO:0000313" key="14">
    <source>
        <dbReference type="EMBL" id="TXD77848.1"/>
    </source>
</evidence>
<dbReference type="FunFam" id="3.90.950.10:FF:000002">
    <property type="entry name" value="Inosine/xanthosine triphosphatase"/>
    <property type="match status" value="1"/>
</dbReference>